<dbReference type="SMART" id="SM00355">
    <property type="entry name" value="ZnF_C2H2"/>
    <property type="match status" value="7"/>
</dbReference>
<proteinExistence type="predicted"/>
<dbReference type="InterPro" id="IPR036236">
    <property type="entry name" value="Znf_C2H2_sf"/>
</dbReference>
<feature type="domain" description="C2H2-type" evidence="12">
    <location>
        <begin position="441"/>
        <end position="469"/>
    </location>
</feature>
<dbReference type="PROSITE" id="PS50157">
    <property type="entry name" value="ZINC_FINGER_C2H2_2"/>
    <property type="match status" value="6"/>
</dbReference>
<evidence type="ECO:0000256" key="8">
    <source>
        <dbReference type="ARBA" id="ARBA00023163"/>
    </source>
</evidence>
<evidence type="ECO:0000256" key="11">
    <source>
        <dbReference type="SAM" id="MobiDB-lite"/>
    </source>
</evidence>
<evidence type="ECO:0000256" key="9">
    <source>
        <dbReference type="ARBA" id="ARBA00023242"/>
    </source>
</evidence>
<evidence type="ECO:0000259" key="12">
    <source>
        <dbReference type="PROSITE" id="PS50157"/>
    </source>
</evidence>
<evidence type="ECO:0000256" key="7">
    <source>
        <dbReference type="ARBA" id="ARBA00023015"/>
    </source>
</evidence>
<comment type="subcellular location">
    <subcellularLocation>
        <location evidence="2">Nucleus</location>
    </subcellularLocation>
</comment>
<keyword evidence="6" id="KW-0862">Zinc</keyword>
<dbReference type="PANTHER" id="PTHR47772">
    <property type="entry name" value="ZINC FINGER PROTEIN 200"/>
    <property type="match status" value="1"/>
</dbReference>
<reference evidence="13 14" key="1">
    <citation type="journal article" date="2024" name="bioRxiv">
        <title>A reference genome for Trichogramma kaykai: A tiny desert-dwelling parasitoid wasp with competing sex-ratio distorters.</title>
        <authorList>
            <person name="Culotta J."/>
            <person name="Lindsey A.R."/>
        </authorList>
    </citation>
    <scope>NUCLEOTIDE SEQUENCE [LARGE SCALE GENOMIC DNA]</scope>
    <source>
        <strain evidence="13 14">KSX58</strain>
    </source>
</reference>
<feature type="domain" description="C2H2-type" evidence="12">
    <location>
        <begin position="498"/>
        <end position="525"/>
    </location>
</feature>
<feature type="domain" description="C2H2-type" evidence="12">
    <location>
        <begin position="526"/>
        <end position="553"/>
    </location>
</feature>
<accession>A0ABD2WS66</accession>
<dbReference type="FunFam" id="3.30.160.60:FF:000557">
    <property type="entry name" value="zinc finger and SCAN domain-containing protein 29"/>
    <property type="match status" value="1"/>
</dbReference>
<dbReference type="FunFam" id="3.30.160.60:FF:000446">
    <property type="entry name" value="Zinc finger protein"/>
    <property type="match status" value="1"/>
</dbReference>
<dbReference type="Proteomes" id="UP001627154">
    <property type="component" value="Unassembled WGS sequence"/>
</dbReference>
<dbReference type="InterPro" id="IPR050636">
    <property type="entry name" value="C2H2-ZF_domain-containing"/>
</dbReference>
<comment type="function">
    <text evidence="1">May be involved in transcriptional regulation.</text>
</comment>
<feature type="region of interest" description="Disordered" evidence="11">
    <location>
        <begin position="307"/>
        <end position="329"/>
    </location>
</feature>
<feature type="domain" description="C2H2-type" evidence="12">
    <location>
        <begin position="413"/>
        <end position="440"/>
    </location>
</feature>
<name>A0ABD2WS66_9HYME</name>
<dbReference type="InterPro" id="IPR013087">
    <property type="entry name" value="Znf_C2H2_type"/>
</dbReference>
<feature type="region of interest" description="Disordered" evidence="11">
    <location>
        <begin position="361"/>
        <end position="383"/>
    </location>
</feature>
<dbReference type="FunFam" id="3.30.160.60:FF:000634">
    <property type="entry name" value="Zinc finger X-chromosomal protein"/>
    <property type="match status" value="1"/>
</dbReference>
<evidence type="ECO:0000256" key="1">
    <source>
        <dbReference type="ARBA" id="ARBA00003767"/>
    </source>
</evidence>
<feature type="domain" description="C2H2-type" evidence="12">
    <location>
        <begin position="385"/>
        <end position="412"/>
    </location>
</feature>
<keyword evidence="5 10" id="KW-0863">Zinc-finger</keyword>
<keyword evidence="3" id="KW-0479">Metal-binding</keyword>
<keyword evidence="7" id="KW-0805">Transcription regulation</keyword>
<dbReference type="EMBL" id="JBJJXI010000078">
    <property type="protein sequence ID" value="KAL3395735.1"/>
    <property type="molecule type" value="Genomic_DNA"/>
</dbReference>
<feature type="domain" description="C2H2-type" evidence="12">
    <location>
        <begin position="470"/>
        <end position="497"/>
    </location>
</feature>
<dbReference type="FunFam" id="3.30.160.60:FF:001963">
    <property type="entry name" value="Replication initiator 1"/>
    <property type="match status" value="1"/>
</dbReference>
<keyword evidence="8" id="KW-0804">Transcription</keyword>
<evidence type="ECO:0000313" key="14">
    <source>
        <dbReference type="Proteomes" id="UP001627154"/>
    </source>
</evidence>
<dbReference type="FunFam" id="3.30.160.60:FF:000624">
    <property type="entry name" value="zinc finger protein 697"/>
    <property type="match status" value="1"/>
</dbReference>
<organism evidence="13 14">
    <name type="scientific">Trichogramma kaykai</name>
    <dbReference type="NCBI Taxonomy" id="54128"/>
    <lineage>
        <taxon>Eukaryota</taxon>
        <taxon>Metazoa</taxon>
        <taxon>Ecdysozoa</taxon>
        <taxon>Arthropoda</taxon>
        <taxon>Hexapoda</taxon>
        <taxon>Insecta</taxon>
        <taxon>Pterygota</taxon>
        <taxon>Neoptera</taxon>
        <taxon>Endopterygota</taxon>
        <taxon>Hymenoptera</taxon>
        <taxon>Apocrita</taxon>
        <taxon>Proctotrupomorpha</taxon>
        <taxon>Chalcidoidea</taxon>
        <taxon>Trichogrammatidae</taxon>
        <taxon>Trichogramma</taxon>
    </lineage>
</organism>
<keyword evidence="14" id="KW-1185">Reference proteome</keyword>
<evidence type="ECO:0000256" key="3">
    <source>
        <dbReference type="ARBA" id="ARBA00022723"/>
    </source>
</evidence>
<feature type="compositionally biased region" description="Acidic residues" evidence="11">
    <location>
        <begin position="309"/>
        <end position="324"/>
    </location>
</feature>
<dbReference type="AlphaFoldDB" id="A0ABD2WS66"/>
<feature type="region of interest" description="Disordered" evidence="11">
    <location>
        <begin position="556"/>
        <end position="576"/>
    </location>
</feature>
<gene>
    <name evidence="13" type="ORF">TKK_010268</name>
</gene>
<dbReference type="Gene3D" id="3.30.160.60">
    <property type="entry name" value="Classic Zinc Finger"/>
    <property type="match status" value="6"/>
</dbReference>
<evidence type="ECO:0000256" key="5">
    <source>
        <dbReference type="ARBA" id="ARBA00022771"/>
    </source>
</evidence>
<keyword evidence="9" id="KW-0539">Nucleus</keyword>
<evidence type="ECO:0000256" key="6">
    <source>
        <dbReference type="ARBA" id="ARBA00022833"/>
    </source>
</evidence>
<comment type="caution">
    <text evidence="13">The sequence shown here is derived from an EMBL/GenBank/DDBJ whole genome shotgun (WGS) entry which is preliminary data.</text>
</comment>
<evidence type="ECO:0000256" key="10">
    <source>
        <dbReference type="PROSITE-ProRule" id="PRU00042"/>
    </source>
</evidence>
<evidence type="ECO:0000256" key="4">
    <source>
        <dbReference type="ARBA" id="ARBA00022737"/>
    </source>
</evidence>
<keyword evidence="4" id="KW-0677">Repeat</keyword>
<sequence length="666" mass="75709">MEVVATEDEAQTVLSLQGMEGAQYMTLPERYSLNEELISEGMVVDMINEVTTDYTSGAQYYENDDVLREVMTEEDQKLAEALVAVQLEQHQKQQIPIDANHGGVIIEEVSNLEDLPPVDPCQMQTIEEHNQPQVYSLIQTFKRGTHIIKTEFVDVKCEEELDISAESSEDAVQTPGIRRSLPHKKRIAKKLKQQSKKVGQKKDSASLDQTGVIVTEVESKSQGNIFKCEICGMRCHAQLTFFEHLKSHYEPVKEEKKTMNQPVNNNITINMLGSSVQRVVENVIEEFSEPEDLMEGIRDVVEETGAHIDDDEDDDGQIVEEDPLPETTNDSTVWTIDEVQEHIEQEDMEEPQNITQQVSFELDSSKTSETVKKKRQKSKKPPDELTCTECRRSFHHKNSLVYHMRSHSGERPHQCEICGKSFFAASALKVHKRLHSGDKPYKCEDCGRHFRQWGDLKYHSTSLHSEQRQFQCEYCGKDFARKYSLIVHRRIHTGEKNYRCEYCNKTFRASSYLQNHRRIHTGEKPHPCDVCGKPFRVRSDMKRHMLTHSRSTNRVDRAATKTAVAKSTPNNDGSIVDEESLDKRRTINEIVHELKLEVEPCAAAAELAAAVAAASAGNDDQSILPHVNVQTLEYVTQANNGDTPNDRDPLGAVVRTDGLLVDFQLF</sequence>
<dbReference type="SUPFAM" id="SSF57667">
    <property type="entry name" value="beta-beta-alpha zinc fingers"/>
    <property type="match status" value="3"/>
</dbReference>
<dbReference type="PANTHER" id="PTHR47772:SF13">
    <property type="entry name" value="GASTRULA ZINC FINGER PROTEIN XLCGF49.1-LIKE-RELATED"/>
    <property type="match status" value="1"/>
</dbReference>
<evidence type="ECO:0000313" key="13">
    <source>
        <dbReference type="EMBL" id="KAL3395735.1"/>
    </source>
</evidence>
<evidence type="ECO:0000256" key="2">
    <source>
        <dbReference type="ARBA" id="ARBA00004123"/>
    </source>
</evidence>
<dbReference type="Pfam" id="PF00096">
    <property type="entry name" value="zf-C2H2"/>
    <property type="match status" value="5"/>
</dbReference>
<dbReference type="GO" id="GO:0005634">
    <property type="term" value="C:nucleus"/>
    <property type="evidence" value="ECO:0007669"/>
    <property type="project" value="UniProtKB-SubCell"/>
</dbReference>
<protein>
    <recommendedName>
        <fullName evidence="12">C2H2-type domain-containing protein</fullName>
    </recommendedName>
</protein>
<dbReference type="PROSITE" id="PS00028">
    <property type="entry name" value="ZINC_FINGER_C2H2_1"/>
    <property type="match status" value="7"/>
</dbReference>
<dbReference type="GO" id="GO:0008270">
    <property type="term" value="F:zinc ion binding"/>
    <property type="evidence" value="ECO:0007669"/>
    <property type="project" value="UniProtKB-KW"/>
</dbReference>